<keyword evidence="2" id="KW-1185">Reference proteome</keyword>
<organism evidence="1 2">
    <name type="scientific">Butyrivibrio proteoclasticus (strain ATCC 51982 / DSM 14932 / B316)</name>
    <name type="common">Clostridium proteoclasticum</name>
    <dbReference type="NCBI Taxonomy" id="515622"/>
    <lineage>
        <taxon>Bacteria</taxon>
        <taxon>Bacillati</taxon>
        <taxon>Bacillota</taxon>
        <taxon>Clostridia</taxon>
        <taxon>Lachnospirales</taxon>
        <taxon>Lachnospiraceae</taxon>
        <taxon>Butyrivibrio</taxon>
    </lineage>
</organism>
<dbReference type="RefSeq" id="WP_013282940.1">
    <property type="nucleotide sequence ID" value="NC_014389.1"/>
</dbReference>
<dbReference type="HOGENOM" id="CLU_1764614_0_0_9"/>
<evidence type="ECO:0000313" key="2">
    <source>
        <dbReference type="Proteomes" id="UP000001299"/>
    </source>
</evidence>
<name>E0S4F9_BUTPB</name>
<proteinExistence type="predicted"/>
<accession>E0S4F9</accession>
<dbReference type="AlphaFoldDB" id="E0S4F9"/>
<protein>
    <submittedName>
        <fullName evidence="1">Uncharacterized protein</fullName>
    </submittedName>
</protein>
<geneLocation type="plasmid" evidence="1 2">
    <name>pCY360</name>
</geneLocation>
<gene>
    <name evidence="1" type="ordered locus">bpr_II354</name>
</gene>
<evidence type="ECO:0000313" key="1">
    <source>
        <dbReference type="EMBL" id="ADL36291.1"/>
    </source>
</evidence>
<reference evidence="1 2" key="1">
    <citation type="journal article" date="2010" name="PLoS ONE">
        <title>The glycobiome of the rumen bacterium Butyrivibrio proteoclasticus B316(T) highlights adaptation to a polysaccharide-rich environment.</title>
        <authorList>
            <person name="Kelly W.J."/>
            <person name="Leahy S.C."/>
            <person name="Altermann E."/>
            <person name="Yeoman C.J."/>
            <person name="Dunne J.C."/>
            <person name="Kong Z."/>
            <person name="Pacheco D.M."/>
            <person name="Li D."/>
            <person name="Noel S.J."/>
            <person name="Moon C.D."/>
            <person name="Cookson A.L."/>
            <person name="Attwood G.T."/>
        </authorList>
    </citation>
    <scope>NUCLEOTIDE SEQUENCE [LARGE SCALE GENOMIC DNA]</scope>
    <source>
        <strain evidence="2">ATCC 51982 / DSM 14932 / B316</strain>
        <plasmid evidence="2">Plasmid pCY360</plasmid>
    </source>
</reference>
<sequence length="147" mass="16547">MSDILIQHNIDFYGTKASLYCSLLNGFSLVSHASEIKDSTGIWEIDAQGHGVAYGSVLSIESLNEVLPYVSKYLSKNICIEHEQKILSDDIRHSYWLSIDNKKISGGITIATDLNDCPYSHEIKRIQCFCKAISSFIYGMIYTKKEV</sequence>
<dbReference type="Proteomes" id="UP000001299">
    <property type="component" value="Plasmid pCY360"/>
</dbReference>
<keyword evidence="1" id="KW-0614">Plasmid</keyword>
<dbReference type="EMBL" id="CP001812">
    <property type="protein sequence ID" value="ADL36291.1"/>
    <property type="molecule type" value="Genomic_DNA"/>
</dbReference>
<dbReference type="KEGG" id="bpb:bpr_II354"/>